<accession>A0A154BQV5</accession>
<dbReference type="RefSeq" id="WP_066241374.1">
    <property type="nucleotide sequence ID" value="NZ_LSGP01000017.1"/>
</dbReference>
<name>A0A154BQV5_ANASB</name>
<evidence type="ECO:0000256" key="1">
    <source>
        <dbReference type="SAM" id="MobiDB-lite"/>
    </source>
</evidence>
<dbReference type="EMBL" id="LSGP01000017">
    <property type="protein sequence ID" value="KYZ76250.1"/>
    <property type="molecule type" value="Genomic_DNA"/>
</dbReference>
<feature type="region of interest" description="Disordered" evidence="1">
    <location>
        <begin position="232"/>
        <end position="286"/>
    </location>
</feature>
<evidence type="ECO:0000313" key="2">
    <source>
        <dbReference type="EMBL" id="KYZ76250.1"/>
    </source>
</evidence>
<proteinExistence type="predicted"/>
<dbReference type="OrthoDB" id="1680245at2"/>
<feature type="compositionally biased region" description="Polar residues" evidence="1">
    <location>
        <begin position="243"/>
        <end position="253"/>
    </location>
</feature>
<sequence>MPITTGVSQTVSTGTSTTTTSTNITPLPPVALINLILADVNAILPNFNGLVSSYRLLVGSAEEIHRTPEVCHDVFERAVRRYDNTGMLIDVLLELLCCKIVFSSELLQVTCGPVDLVRYLLTCLDGDDTPCRSAQTVVGLEALQRLQDKFCGDQYCLPYHQVLCSEPPVPPSTPTTPSPHNALTLPSSPPSPPAQPTSSILSDSDIADIIETKLISILNKYDILCNTRMPEAASPPLNKGDWDTQTAPENNVNKIDAESETTLGYTSRLRPKHLPGTAAKKGKNDK</sequence>
<evidence type="ECO:0000313" key="3">
    <source>
        <dbReference type="Proteomes" id="UP000076268"/>
    </source>
</evidence>
<keyword evidence="3" id="KW-1185">Reference proteome</keyword>
<dbReference type="Proteomes" id="UP000076268">
    <property type="component" value="Unassembled WGS sequence"/>
</dbReference>
<feature type="region of interest" description="Disordered" evidence="1">
    <location>
        <begin position="1"/>
        <end position="21"/>
    </location>
</feature>
<protein>
    <submittedName>
        <fullName evidence="2">Uncharacterized protein</fullName>
    </submittedName>
</protein>
<dbReference type="AlphaFoldDB" id="A0A154BQV5"/>
<organism evidence="2 3">
    <name type="scientific">Anaerosporomusa subterranea</name>
    <dbReference type="NCBI Taxonomy" id="1794912"/>
    <lineage>
        <taxon>Bacteria</taxon>
        <taxon>Bacillati</taxon>
        <taxon>Bacillota</taxon>
        <taxon>Negativicutes</taxon>
        <taxon>Acetonemataceae</taxon>
        <taxon>Anaerosporomusa</taxon>
    </lineage>
</organism>
<feature type="compositionally biased region" description="Pro residues" evidence="1">
    <location>
        <begin position="168"/>
        <end position="177"/>
    </location>
</feature>
<gene>
    <name evidence="2" type="ORF">AXX12_07365</name>
</gene>
<reference evidence="2 3" key="1">
    <citation type="submission" date="2016-02" db="EMBL/GenBank/DDBJ databases">
        <title>Anaerosporomusa subterraneum gen. nov., sp. nov., a spore-forming obligate anaerobe isolated from saprolite.</title>
        <authorList>
            <person name="Choi J.K."/>
            <person name="Shah M."/>
            <person name="Yee N."/>
        </authorList>
    </citation>
    <scope>NUCLEOTIDE SEQUENCE [LARGE SCALE GENOMIC DNA]</scope>
    <source>
        <strain evidence="2 3">RU4</strain>
    </source>
</reference>
<feature type="region of interest" description="Disordered" evidence="1">
    <location>
        <begin position="168"/>
        <end position="200"/>
    </location>
</feature>
<comment type="caution">
    <text evidence="2">The sequence shown here is derived from an EMBL/GenBank/DDBJ whole genome shotgun (WGS) entry which is preliminary data.</text>
</comment>